<reference evidence="1 2" key="1">
    <citation type="journal article" date="2017" name="Nat. Commun.">
        <title>Genome assembly with in vitro proximity ligation data and whole-genome triplication in lettuce.</title>
        <authorList>
            <person name="Reyes-Chin-Wo S."/>
            <person name="Wang Z."/>
            <person name="Yang X."/>
            <person name="Kozik A."/>
            <person name="Arikit S."/>
            <person name="Song C."/>
            <person name="Xia L."/>
            <person name="Froenicke L."/>
            <person name="Lavelle D.O."/>
            <person name="Truco M.J."/>
            <person name="Xia R."/>
            <person name="Zhu S."/>
            <person name="Xu C."/>
            <person name="Xu H."/>
            <person name="Xu X."/>
            <person name="Cox K."/>
            <person name="Korf I."/>
            <person name="Meyers B.C."/>
            <person name="Michelmore R.W."/>
        </authorList>
    </citation>
    <scope>NUCLEOTIDE SEQUENCE [LARGE SCALE GENOMIC DNA]</scope>
    <source>
        <strain evidence="2">cv. Salinas</strain>
        <tissue evidence="1">Seedlings</tissue>
    </source>
</reference>
<evidence type="ECO:0008006" key="3">
    <source>
        <dbReference type="Google" id="ProtNLM"/>
    </source>
</evidence>
<dbReference type="AlphaFoldDB" id="A0A9R1V1K2"/>
<name>A0A9R1V1K2_LACSA</name>
<accession>A0A9R1V1K2</accession>
<comment type="caution">
    <text evidence="1">The sequence shown here is derived from an EMBL/GenBank/DDBJ whole genome shotgun (WGS) entry which is preliminary data.</text>
</comment>
<keyword evidence="2" id="KW-1185">Reference proteome</keyword>
<dbReference type="PANTHER" id="PTHR11439">
    <property type="entry name" value="GAG-POL-RELATED RETROTRANSPOSON"/>
    <property type="match status" value="1"/>
</dbReference>
<dbReference type="PANTHER" id="PTHR11439:SF461">
    <property type="entry name" value="OS10G0432200 PROTEIN"/>
    <property type="match status" value="1"/>
</dbReference>
<dbReference type="SUPFAM" id="SSF56672">
    <property type="entry name" value="DNA/RNA polymerases"/>
    <property type="match status" value="1"/>
</dbReference>
<organism evidence="1 2">
    <name type="scientific">Lactuca sativa</name>
    <name type="common">Garden lettuce</name>
    <dbReference type="NCBI Taxonomy" id="4236"/>
    <lineage>
        <taxon>Eukaryota</taxon>
        <taxon>Viridiplantae</taxon>
        <taxon>Streptophyta</taxon>
        <taxon>Embryophyta</taxon>
        <taxon>Tracheophyta</taxon>
        <taxon>Spermatophyta</taxon>
        <taxon>Magnoliopsida</taxon>
        <taxon>eudicotyledons</taxon>
        <taxon>Gunneridae</taxon>
        <taxon>Pentapetalae</taxon>
        <taxon>asterids</taxon>
        <taxon>campanulids</taxon>
        <taxon>Asterales</taxon>
        <taxon>Asteraceae</taxon>
        <taxon>Cichorioideae</taxon>
        <taxon>Cichorieae</taxon>
        <taxon>Lactucinae</taxon>
        <taxon>Lactuca</taxon>
    </lineage>
</organism>
<dbReference type="Proteomes" id="UP000235145">
    <property type="component" value="Unassembled WGS sequence"/>
</dbReference>
<dbReference type="InterPro" id="IPR043502">
    <property type="entry name" value="DNA/RNA_pol_sf"/>
</dbReference>
<sequence length="222" mass="25483">MDVNNDFLNGELHEEVYMSPPPGIQHHLGETVDTPVETNARYYPTDGGPFSDLNVYRTIVGSLVYIIVTLPDIAHVVHVVSQFVTAPTSVHWGAILRILRYFRGTQFQTLLFPSTSTLELCVYSDADWDGDRHVRKYTTRFCVFLGESLISRKNKKQHVFSRSSIETEYHAMAMTTCDIIWLRWLLADMEVHISSLTPLHYDSKSVIQIAKNLVFHERTKTH</sequence>
<proteinExistence type="predicted"/>
<gene>
    <name evidence="1" type="ORF">LSAT_V11C700342630</name>
</gene>
<evidence type="ECO:0000313" key="1">
    <source>
        <dbReference type="EMBL" id="KAJ0197219.1"/>
    </source>
</evidence>
<dbReference type="CDD" id="cd09272">
    <property type="entry name" value="RNase_HI_RT_Ty1"/>
    <property type="match status" value="1"/>
</dbReference>
<protein>
    <recommendedName>
        <fullName evidence="3">Reverse transcriptase Ty1/copia-type domain-containing protein</fullName>
    </recommendedName>
</protein>
<evidence type="ECO:0000313" key="2">
    <source>
        <dbReference type="Proteomes" id="UP000235145"/>
    </source>
</evidence>
<dbReference type="EMBL" id="NBSK02000007">
    <property type="protein sequence ID" value="KAJ0197219.1"/>
    <property type="molecule type" value="Genomic_DNA"/>
</dbReference>